<dbReference type="EMBL" id="CM051402">
    <property type="protein sequence ID" value="KAJ4711102.1"/>
    <property type="molecule type" value="Genomic_DNA"/>
</dbReference>
<sequence length="249" mass="27769">MSSLSPYENLSPMSLQTISKWRRLSGHAVTQSSPSPVLSFTENAPQGAHVTHISVSDSDKRSYDDSSASRVLQDVHISAQLIENFLELAKNNTDKDLETCGVLGAFLENGTFYVTTLIIPKQDSTSSSCQAIKEEEVFAIQNERSLYPVGWIHTHPSQSCFMSSVDLHTHYSYQVMVPEAFAIVLAPTDSSRSYGIFRLTDPGGMSILKECQEEGFHPHKEPADGSPIYEHCTNVYKNSNLRFEIFDLR</sequence>
<name>A0ACC1XJS3_MELAZ</name>
<comment type="caution">
    <text evidence="1">The sequence shown here is derived from an EMBL/GenBank/DDBJ whole genome shotgun (WGS) entry which is preliminary data.</text>
</comment>
<reference evidence="1 2" key="1">
    <citation type="journal article" date="2023" name="Science">
        <title>Complex scaffold remodeling in plant triterpene biosynthesis.</title>
        <authorList>
            <person name="De La Pena R."/>
            <person name="Hodgson H."/>
            <person name="Liu J.C."/>
            <person name="Stephenson M.J."/>
            <person name="Martin A.C."/>
            <person name="Owen C."/>
            <person name="Harkess A."/>
            <person name="Leebens-Mack J."/>
            <person name="Jimenez L.E."/>
            <person name="Osbourn A."/>
            <person name="Sattely E.S."/>
        </authorList>
    </citation>
    <scope>NUCLEOTIDE SEQUENCE [LARGE SCALE GENOMIC DNA]</scope>
    <source>
        <strain evidence="2">cv. JPN11</strain>
        <tissue evidence="1">Leaf</tissue>
    </source>
</reference>
<gene>
    <name evidence="1" type="ORF">OWV82_017178</name>
</gene>
<keyword evidence="2" id="KW-1185">Reference proteome</keyword>
<proteinExistence type="predicted"/>
<dbReference type="Proteomes" id="UP001164539">
    <property type="component" value="Chromosome 9"/>
</dbReference>
<organism evidence="1 2">
    <name type="scientific">Melia azedarach</name>
    <name type="common">Chinaberry tree</name>
    <dbReference type="NCBI Taxonomy" id="155640"/>
    <lineage>
        <taxon>Eukaryota</taxon>
        <taxon>Viridiplantae</taxon>
        <taxon>Streptophyta</taxon>
        <taxon>Embryophyta</taxon>
        <taxon>Tracheophyta</taxon>
        <taxon>Spermatophyta</taxon>
        <taxon>Magnoliopsida</taxon>
        <taxon>eudicotyledons</taxon>
        <taxon>Gunneridae</taxon>
        <taxon>Pentapetalae</taxon>
        <taxon>rosids</taxon>
        <taxon>malvids</taxon>
        <taxon>Sapindales</taxon>
        <taxon>Meliaceae</taxon>
        <taxon>Melia</taxon>
    </lineage>
</organism>
<protein>
    <submittedName>
        <fullName evidence="1">AMSH-like ubiquitin thioesterase</fullName>
    </submittedName>
</protein>
<evidence type="ECO:0000313" key="1">
    <source>
        <dbReference type="EMBL" id="KAJ4711102.1"/>
    </source>
</evidence>
<evidence type="ECO:0000313" key="2">
    <source>
        <dbReference type="Proteomes" id="UP001164539"/>
    </source>
</evidence>
<accession>A0ACC1XJS3</accession>